<dbReference type="KEGG" id="pbj:VN24_15315"/>
<proteinExistence type="predicted"/>
<name>A0A0D5NK10_9BACL</name>
<dbReference type="EMBL" id="CP011058">
    <property type="protein sequence ID" value="AJY75674.1"/>
    <property type="molecule type" value="Genomic_DNA"/>
</dbReference>
<keyword evidence="2" id="KW-1185">Reference proteome</keyword>
<dbReference type="OrthoDB" id="1905743at2"/>
<dbReference type="STRING" id="1126833.VN24_15315"/>
<dbReference type="PATRIC" id="fig|1126833.4.peg.3351"/>
<evidence type="ECO:0008006" key="3">
    <source>
        <dbReference type="Google" id="ProtNLM"/>
    </source>
</evidence>
<dbReference type="Pfam" id="PF20092">
    <property type="entry name" value="DUF6483"/>
    <property type="match status" value="1"/>
</dbReference>
<organism evidence="1 2">
    <name type="scientific">Paenibacillus beijingensis</name>
    <dbReference type="NCBI Taxonomy" id="1126833"/>
    <lineage>
        <taxon>Bacteria</taxon>
        <taxon>Bacillati</taxon>
        <taxon>Bacillota</taxon>
        <taxon>Bacilli</taxon>
        <taxon>Bacillales</taxon>
        <taxon>Paenibacillaceae</taxon>
        <taxon>Paenibacillus</taxon>
    </lineage>
</organism>
<reference evidence="2" key="2">
    <citation type="submission" date="2015-03" db="EMBL/GenBank/DDBJ databases">
        <title>Genome sequence of Paenibacillus beijingensis strain DSM 24997T.</title>
        <authorList>
            <person name="Kwak Y."/>
            <person name="Shin J.-H."/>
        </authorList>
    </citation>
    <scope>NUCLEOTIDE SEQUENCE [LARGE SCALE GENOMIC DNA]</scope>
    <source>
        <strain evidence="2">DSM 24997</strain>
    </source>
</reference>
<dbReference type="HOGENOM" id="CLU_089482_0_0_9"/>
<protein>
    <recommendedName>
        <fullName evidence="3">Tetratricopeptide repeat protein</fullName>
    </recommendedName>
</protein>
<dbReference type="Proteomes" id="UP000032633">
    <property type="component" value="Chromosome"/>
</dbReference>
<dbReference type="InterPro" id="IPR045507">
    <property type="entry name" value="DUF6483"/>
</dbReference>
<accession>A0A0D5NK10</accession>
<dbReference type="AlphaFoldDB" id="A0A0D5NK10"/>
<evidence type="ECO:0000313" key="2">
    <source>
        <dbReference type="Proteomes" id="UP000032633"/>
    </source>
</evidence>
<evidence type="ECO:0000313" key="1">
    <source>
        <dbReference type="EMBL" id="AJY75674.1"/>
    </source>
</evidence>
<dbReference type="RefSeq" id="WP_045671102.1">
    <property type="nucleotide sequence ID" value="NZ_CP011058.1"/>
</dbReference>
<sequence>MFQRDYFMRMIGQMSEAMGQVMGLRSQRKQEEALLVIDDLLEKQFRLNARLLRGLADDDLIALMTTNGIPEQENLQAVALLFKEEADIYEEMGNETQAYQLRLRSLHLFMRLSLMGSEPALADPAAETDKLLERLAAYELPAATKELLTKWLEDQGRFDQAENMLYERLEDGVSEAGEAEDFYRRLLLHDDAKLEAGGVSREEIVQGLGDILRTAAEGKAL</sequence>
<gene>
    <name evidence="1" type="ORF">VN24_15315</name>
</gene>
<reference evidence="1 2" key="1">
    <citation type="journal article" date="2015" name="J. Biotechnol.">
        <title>Complete genome sequence of Paenibacillus beijingensis 7188(T) (=DSM 24997(T)), a novel rhizobacterium from jujube garden soil.</title>
        <authorList>
            <person name="Kwak Y."/>
            <person name="Shin J.H."/>
        </authorList>
    </citation>
    <scope>NUCLEOTIDE SEQUENCE [LARGE SCALE GENOMIC DNA]</scope>
    <source>
        <strain evidence="1 2">DSM 24997</strain>
    </source>
</reference>